<evidence type="ECO:0000313" key="4">
    <source>
        <dbReference type="Proteomes" id="UP001362999"/>
    </source>
</evidence>
<proteinExistence type="predicted"/>
<reference evidence="3 4" key="1">
    <citation type="journal article" date="2024" name="J Genomics">
        <title>Draft genome sequencing and assembly of Favolaschia claudopus CIRM-BRFM 2984 isolated from oak limbs.</title>
        <authorList>
            <person name="Navarro D."/>
            <person name="Drula E."/>
            <person name="Chaduli D."/>
            <person name="Cazenave R."/>
            <person name="Ahrendt S."/>
            <person name="Wang J."/>
            <person name="Lipzen A."/>
            <person name="Daum C."/>
            <person name="Barry K."/>
            <person name="Grigoriev I.V."/>
            <person name="Favel A."/>
            <person name="Rosso M.N."/>
            <person name="Martin F."/>
        </authorList>
    </citation>
    <scope>NUCLEOTIDE SEQUENCE [LARGE SCALE GENOMIC DNA]</scope>
    <source>
        <strain evidence="3 4">CIRM-BRFM 2984</strain>
    </source>
</reference>
<name>A0AAW0AE00_9AGAR</name>
<feature type="transmembrane region" description="Helical" evidence="2">
    <location>
        <begin position="44"/>
        <end position="65"/>
    </location>
</feature>
<evidence type="ECO:0000256" key="1">
    <source>
        <dbReference type="SAM" id="MobiDB-lite"/>
    </source>
</evidence>
<evidence type="ECO:0000256" key="2">
    <source>
        <dbReference type="SAM" id="Phobius"/>
    </source>
</evidence>
<accession>A0AAW0AE00</accession>
<feature type="compositionally biased region" description="Low complexity" evidence="1">
    <location>
        <begin position="157"/>
        <end position="173"/>
    </location>
</feature>
<evidence type="ECO:0000313" key="3">
    <source>
        <dbReference type="EMBL" id="KAK7007558.1"/>
    </source>
</evidence>
<keyword evidence="2" id="KW-0812">Transmembrane</keyword>
<feature type="non-terminal residue" evidence="3">
    <location>
        <position position="1"/>
    </location>
</feature>
<gene>
    <name evidence="3" type="ORF">R3P38DRAFT_3027845</name>
</gene>
<feature type="compositionally biased region" description="Pro residues" evidence="1">
    <location>
        <begin position="178"/>
        <end position="191"/>
    </location>
</feature>
<dbReference type="EMBL" id="JAWWNJ010000070">
    <property type="protein sequence ID" value="KAK7007558.1"/>
    <property type="molecule type" value="Genomic_DNA"/>
</dbReference>
<comment type="caution">
    <text evidence="3">The sequence shown here is derived from an EMBL/GenBank/DDBJ whole genome shotgun (WGS) entry which is preliminary data.</text>
</comment>
<sequence>IIIPQSLSVSSASSFPPSDASPESTISALPKASQPSGGKTHTTMIITVSVVFTALCAIAIALFLIHRRRRSKHRRYRAPTPYAETGVDGPQAPRAGNNEGERCGGGAESRPSATTNSRSIREKRNSKTLPSDSSAAVPARNRDGDQIDSHPPQAGEAYASASTSRAPTPASTHSTDDLPPPYIDSPAPPLPTIATSTTAE</sequence>
<organism evidence="3 4">
    <name type="scientific">Favolaschia claudopus</name>
    <dbReference type="NCBI Taxonomy" id="2862362"/>
    <lineage>
        <taxon>Eukaryota</taxon>
        <taxon>Fungi</taxon>
        <taxon>Dikarya</taxon>
        <taxon>Basidiomycota</taxon>
        <taxon>Agaricomycotina</taxon>
        <taxon>Agaricomycetes</taxon>
        <taxon>Agaricomycetidae</taxon>
        <taxon>Agaricales</taxon>
        <taxon>Marasmiineae</taxon>
        <taxon>Mycenaceae</taxon>
        <taxon>Favolaschia</taxon>
    </lineage>
</organism>
<keyword evidence="2" id="KW-1133">Transmembrane helix</keyword>
<keyword evidence="4" id="KW-1185">Reference proteome</keyword>
<dbReference type="AlphaFoldDB" id="A0AAW0AE00"/>
<keyword evidence="2" id="KW-0472">Membrane</keyword>
<feature type="region of interest" description="Disordered" evidence="1">
    <location>
        <begin position="71"/>
        <end position="200"/>
    </location>
</feature>
<protein>
    <submittedName>
        <fullName evidence="3">Uncharacterized protein</fullName>
    </submittedName>
</protein>
<feature type="region of interest" description="Disordered" evidence="1">
    <location>
        <begin position="1"/>
        <end position="39"/>
    </location>
</feature>
<dbReference type="Proteomes" id="UP001362999">
    <property type="component" value="Unassembled WGS sequence"/>
</dbReference>
<feature type="compositionally biased region" description="Low complexity" evidence="1">
    <location>
        <begin position="1"/>
        <end position="24"/>
    </location>
</feature>